<evidence type="ECO:0000259" key="8">
    <source>
        <dbReference type="PROSITE" id="PS51508"/>
    </source>
</evidence>
<evidence type="ECO:0000256" key="2">
    <source>
        <dbReference type="ARBA" id="ARBA00022490"/>
    </source>
</evidence>
<dbReference type="KEGG" id="aqu:105316708"/>
<keyword evidence="4" id="KW-0175">Coiled coil</keyword>
<comment type="domain">
    <text evidence="6">The CKK domain binds microtubules.</text>
</comment>
<dbReference type="SUPFAM" id="SSF50346">
    <property type="entry name" value="PRC-barrel domain"/>
    <property type="match status" value="1"/>
</dbReference>
<sequence length="963" mass="107834">MEYKLRVSLSWVSGVLRGSLPDNKWSPLIDEALDKNKITDPLLTSLTSPLMYHDLYNHILLMSSSSQKKRGGGEVPTDESFWSIIRSLAHQGIYLEYPGSEGSCISHSVLASTVPFNQSLHCVLLEGFMLFYSLKLAPISQIVKAVRLISGLTASKELPTSLEEGLLLWLNKTSRTLQRVLEQEQEQLILMESDPNKRRLARLRSLREKRSKGFPKVTDFGDSLTDGQCIGAVLLYHHRDKLSYSDFIFGQKLSRNDSLANLTKIKSFCDSHFPPPALHITPMQWLDHTPDGNLKANVIAFVSFLFDALSSMQFKKGIHVVTPSTARGMIATPTFTSTPLRKHREQERLENKARTLYHPIMDISSISSSSLPSQCTGCKRTECICKRLPPIDSGSSAVELSLSSTFTLPERRKEGTMKLPGAVRNASSLSQNNLLSSFSPSVFSPLSNSHLSTDEGLLKASPKKKTLITPSLENLGITLSKPNRQTQVRDSKIPLAPTDAESISSGNTKDLKTSSDQVDGILRDEDTTIQEDQDSDTITQSHGEELSDRSDSKKNTSNETVIIQGPARMDVPQSPIIDTDELPIPPTGPQIHVSPQEEAIAMSPISTPQLQATEENDSPVSYPTPIPPPSSPILPVSSPPFSFAPSSLPSSVSSLHDSSVNREMSQKEDKERVQPVCRYIIAHIRFDDFNNIKDWTLKPKLQHQVALIKEQMKRDELMKRDEVERRRVESSPIKDKEETEVVAKTQQLSRTGSGSSLTEERQRKEDEEEEKRKRKEKVVKARLAERDRKRKNSVKERRMVEQNIEPKEESTRPNTRESCECCSSAISSSVAILKPHLRSNARLIKNALCHICLAGDANIISKKKALNEVESSNAGHFMILFRDSLSLTFKGLYGYSPKHQYERLFGIGPKIIKESMLEQLFKYNSGTKSFQSVPSHTFSLSVDAFTIQEHFWNARKKVPLLPR</sequence>
<evidence type="ECO:0000256" key="5">
    <source>
        <dbReference type="ARBA" id="ARBA00023212"/>
    </source>
</evidence>
<feature type="compositionally biased region" description="Basic and acidic residues" evidence="7">
    <location>
        <begin position="778"/>
        <end position="816"/>
    </location>
</feature>
<feature type="region of interest" description="Disordered" evidence="7">
    <location>
        <begin position="611"/>
        <end position="670"/>
    </location>
</feature>
<feature type="compositionally biased region" description="Polar residues" evidence="7">
    <location>
        <begin position="744"/>
        <end position="757"/>
    </location>
</feature>
<dbReference type="InterPro" id="IPR032940">
    <property type="entry name" value="CAMSAP"/>
</dbReference>
<evidence type="ECO:0000313" key="10">
    <source>
        <dbReference type="Proteomes" id="UP000007879"/>
    </source>
</evidence>
<dbReference type="GO" id="GO:0007026">
    <property type="term" value="P:negative regulation of microtubule depolymerization"/>
    <property type="evidence" value="ECO:0007669"/>
    <property type="project" value="TreeGrafter"/>
</dbReference>
<reference evidence="10" key="1">
    <citation type="journal article" date="2010" name="Nature">
        <title>The Amphimedon queenslandica genome and the evolution of animal complexity.</title>
        <authorList>
            <person name="Srivastava M."/>
            <person name="Simakov O."/>
            <person name="Chapman J."/>
            <person name="Fahey B."/>
            <person name="Gauthier M.E."/>
            <person name="Mitros T."/>
            <person name="Richards G.S."/>
            <person name="Conaco C."/>
            <person name="Dacre M."/>
            <person name="Hellsten U."/>
            <person name="Larroux C."/>
            <person name="Putnam N.H."/>
            <person name="Stanke M."/>
            <person name="Adamska M."/>
            <person name="Darling A."/>
            <person name="Degnan S.M."/>
            <person name="Oakley T.H."/>
            <person name="Plachetzki D.C."/>
            <person name="Zhai Y."/>
            <person name="Adamski M."/>
            <person name="Calcino A."/>
            <person name="Cummins S.F."/>
            <person name="Goodstein D.M."/>
            <person name="Harris C."/>
            <person name="Jackson D.J."/>
            <person name="Leys S.P."/>
            <person name="Shu S."/>
            <person name="Woodcroft B.J."/>
            <person name="Vervoort M."/>
            <person name="Kosik K.S."/>
            <person name="Manning G."/>
            <person name="Degnan B.M."/>
            <person name="Rokhsar D.S."/>
        </authorList>
    </citation>
    <scope>NUCLEOTIDE SEQUENCE [LARGE SCALE GENOMIC DNA]</scope>
</reference>
<feature type="compositionally biased region" description="Low complexity" evidence="7">
    <location>
        <begin position="633"/>
        <end position="658"/>
    </location>
</feature>
<organism evidence="9 10">
    <name type="scientific">Amphimedon queenslandica</name>
    <name type="common">Sponge</name>
    <dbReference type="NCBI Taxonomy" id="400682"/>
    <lineage>
        <taxon>Eukaryota</taxon>
        <taxon>Metazoa</taxon>
        <taxon>Porifera</taxon>
        <taxon>Demospongiae</taxon>
        <taxon>Heteroscleromorpha</taxon>
        <taxon>Haplosclerida</taxon>
        <taxon>Niphatidae</taxon>
        <taxon>Amphimedon</taxon>
    </lineage>
</organism>
<dbReference type="InterPro" id="IPR038209">
    <property type="entry name" value="CKK_dom_sf"/>
</dbReference>
<reference evidence="9" key="2">
    <citation type="submission" date="2024-06" db="UniProtKB">
        <authorList>
            <consortium name="EnsemblMetazoa"/>
        </authorList>
    </citation>
    <scope>IDENTIFICATION</scope>
</reference>
<keyword evidence="5" id="KW-0206">Cytoskeleton</keyword>
<dbReference type="GO" id="GO:0036449">
    <property type="term" value="C:microtubule minus-end"/>
    <property type="evidence" value="ECO:0007669"/>
    <property type="project" value="TreeGrafter"/>
</dbReference>
<protein>
    <recommendedName>
        <fullName evidence="8">CKK domain-containing protein</fullName>
    </recommendedName>
</protein>
<dbReference type="GeneID" id="105316708"/>
<dbReference type="GO" id="GO:0051011">
    <property type="term" value="F:microtubule minus-end binding"/>
    <property type="evidence" value="ECO:0007669"/>
    <property type="project" value="TreeGrafter"/>
</dbReference>
<dbReference type="PANTHER" id="PTHR21595">
    <property type="entry name" value="PATRONIN"/>
    <property type="match status" value="1"/>
</dbReference>
<dbReference type="GO" id="GO:0031122">
    <property type="term" value="P:cytoplasmic microtubule organization"/>
    <property type="evidence" value="ECO:0007669"/>
    <property type="project" value="TreeGrafter"/>
</dbReference>
<dbReference type="Gene3D" id="3.10.20.360">
    <property type="entry name" value="CKK domain"/>
    <property type="match status" value="1"/>
</dbReference>
<evidence type="ECO:0000256" key="4">
    <source>
        <dbReference type="ARBA" id="ARBA00023054"/>
    </source>
</evidence>
<dbReference type="PROSITE" id="PS51508">
    <property type="entry name" value="CKK"/>
    <property type="match status" value="1"/>
</dbReference>
<dbReference type="AlphaFoldDB" id="A0AAN0IW59"/>
<feature type="domain" description="CKK" evidence="8">
    <location>
        <begin position="828"/>
        <end position="963"/>
    </location>
</feature>
<comment type="similarity">
    <text evidence="6">Belongs to the CAMSAP1 family.</text>
</comment>
<proteinExistence type="inferred from homology"/>
<dbReference type="RefSeq" id="XP_019848676.1">
    <property type="nucleotide sequence ID" value="XM_019993117.1"/>
</dbReference>
<evidence type="ECO:0000256" key="7">
    <source>
        <dbReference type="SAM" id="MobiDB-lite"/>
    </source>
</evidence>
<name>A0AAN0IW59_AMPQE</name>
<comment type="subcellular location">
    <subcellularLocation>
        <location evidence="1">Cytoplasm</location>
        <location evidence="1">Cytoskeleton</location>
    </subcellularLocation>
</comment>
<dbReference type="EnsemblMetazoa" id="XM_019993117.1">
    <property type="protein sequence ID" value="XP_019848676.1"/>
    <property type="gene ID" value="LOC105316708"/>
</dbReference>
<dbReference type="GO" id="GO:0005516">
    <property type="term" value="F:calmodulin binding"/>
    <property type="evidence" value="ECO:0007669"/>
    <property type="project" value="InterPro"/>
</dbReference>
<evidence type="ECO:0000256" key="1">
    <source>
        <dbReference type="ARBA" id="ARBA00004245"/>
    </source>
</evidence>
<dbReference type="SMART" id="SM01051">
    <property type="entry name" value="CAMSAP_CKK"/>
    <property type="match status" value="1"/>
</dbReference>
<keyword evidence="3 6" id="KW-0493">Microtubule</keyword>
<feature type="compositionally biased region" description="Basic and acidic residues" evidence="7">
    <location>
        <begin position="721"/>
        <end position="741"/>
    </location>
</feature>
<keyword evidence="2" id="KW-0963">Cytoplasm</keyword>
<accession>A0AAN0IW59</accession>
<dbReference type="Pfam" id="PF25532">
    <property type="entry name" value="CH_CAMSAP2_N"/>
    <property type="match status" value="1"/>
</dbReference>
<keyword evidence="10" id="KW-1185">Reference proteome</keyword>
<dbReference type="PANTHER" id="PTHR21595:SF0">
    <property type="entry name" value="PATRONIN"/>
    <property type="match status" value="1"/>
</dbReference>
<evidence type="ECO:0000256" key="6">
    <source>
        <dbReference type="PROSITE-ProRule" id="PRU00841"/>
    </source>
</evidence>
<dbReference type="Pfam" id="PF08683">
    <property type="entry name" value="CAMSAP_CKK"/>
    <property type="match status" value="1"/>
</dbReference>
<dbReference type="InterPro" id="IPR011033">
    <property type="entry name" value="PRC_barrel-like_sf"/>
</dbReference>
<feature type="region of interest" description="Disordered" evidence="7">
    <location>
        <begin position="478"/>
        <end position="573"/>
    </location>
</feature>
<dbReference type="InterPro" id="IPR014797">
    <property type="entry name" value="CKK_CAMSAP"/>
</dbReference>
<dbReference type="InterPro" id="IPR022613">
    <property type="entry name" value="CH_CAMSAP_2"/>
</dbReference>
<dbReference type="Proteomes" id="UP000007879">
    <property type="component" value="Unassembled WGS sequence"/>
</dbReference>
<feature type="compositionally biased region" description="Pro residues" evidence="7">
    <location>
        <begin position="622"/>
        <end position="632"/>
    </location>
</feature>
<evidence type="ECO:0000256" key="3">
    <source>
        <dbReference type="ARBA" id="ARBA00022701"/>
    </source>
</evidence>
<evidence type="ECO:0000313" key="9">
    <source>
        <dbReference type="EnsemblMetazoa" id="XP_019848676.1"/>
    </source>
</evidence>
<feature type="region of interest" description="Disordered" evidence="7">
    <location>
        <begin position="721"/>
        <end position="816"/>
    </location>
</feature>
<feature type="compositionally biased region" description="Basic and acidic residues" evidence="7">
    <location>
        <begin position="542"/>
        <end position="556"/>
    </location>
</feature>
<dbReference type="InterPro" id="IPR058042">
    <property type="entry name" value="CAMSAP_N"/>
</dbReference>
<dbReference type="Pfam" id="PF11971">
    <property type="entry name" value="CAMSAP_CH"/>
    <property type="match status" value="1"/>
</dbReference>